<gene>
    <name evidence="2" type="ORF">C7R93_19795</name>
</gene>
<dbReference type="GO" id="GO:0016747">
    <property type="term" value="F:acyltransferase activity, transferring groups other than amino-acyl groups"/>
    <property type="evidence" value="ECO:0007669"/>
    <property type="project" value="InterPro"/>
</dbReference>
<organism evidence="2 3">
    <name type="scientific">Brevibacillus fortis</name>
    <dbReference type="NCBI Taxonomy" id="2126352"/>
    <lineage>
        <taxon>Bacteria</taxon>
        <taxon>Bacillati</taxon>
        <taxon>Bacillota</taxon>
        <taxon>Bacilli</taxon>
        <taxon>Bacillales</taxon>
        <taxon>Paenibacillaceae</taxon>
        <taxon>Brevibacillus</taxon>
    </lineage>
</organism>
<evidence type="ECO:0000259" key="1">
    <source>
        <dbReference type="PROSITE" id="PS51186"/>
    </source>
</evidence>
<dbReference type="Pfam" id="PF00583">
    <property type="entry name" value="Acetyltransf_1"/>
    <property type="match status" value="1"/>
</dbReference>
<dbReference type="SUPFAM" id="SSF55729">
    <property type="entry name" value="Acyl-CoA N-acyltransferases (Nat)"/>
    <property type="match status" value="1"/>
</dbReference>
<dbReference type="InterPro" id="IPR000182">
    <property type="entry name" value="GNAT_dom"/>
</dbReference>
<dbReference type="Gene3D" id="3.40.630.30">
    <property type="match status" value="1"/>
</dbReference>
<comment type="caution">
    <text evidence="2">The sequence shown here is derived from an EMBL/GenBank/DDBJ whole genome shotgun (WGS) entry which is preliminary data.</text>
</comment>
<protein>
    <recommendedName>
        <fullName evidence="1">N-acetyltransferase domain-containing protein</fullName>
    </recommendedName>
</protein>
<dbReference type="Proteomes" id="UP000240419">
    <property type="component" value="Unassembled WGS sequence"/>
</dbReference>
<sequence length="177" mass="20659">MSLSSLAKACRGLQGSYLYKLNICRVQGKMRFSLSLAALLDYPRRFWKGQTSDCHCPRKNIRTEFAMQQQAYELQFPKAYYQLIVADTKRVGHLLIDRTENEWHLVDIALLREYRNKGIGSFVMKKLQDEAALQDKPLKLQVMKLNMASRLLYERLGFARTGEYGMHIEMEWSKRGS</sequence>
<dbReference type="CDD" id="cd04301">
    <property type="entry name" value="NAT_SF"/>
    <property type="match status" value="1"/>
</dbReference>
<keyword evidence="3" id="KW-1185">Reference proteome</keyword>
<dbReference type="PROSITE" id="PS51186">
    <property type="entry name" value="GNAT"/>
    <property type="match status" value="1"/>
</dbReference>
<feature type="domain" description="N-acetyltransferase" evidence="1">
    <location>
        <begin position="44"/>
        <end position="175"/>
    </location>
</feature>
<accession>A0A2P7UZC2</accession>
<dbReference type="InterPro" id="IPR016181">
    <property type="entry name" value="Acyl_CoA_acyltransferase"/>
</dbReference>
<name>A0A2P7UZC2_9BACL</name>
<proteinExistence type="predicted"/>
<evidence type="ECO:0000313" key="2">
    <source>
        <dbReference type="EMBL" id="PSJ92319.1"/>
    </source>
</evidence>
<dbReference type="EMBL" id="PXZM01000033">
    <property type="protein sequence ID" value="PSJ92319.1"/>
    <property type="molecule type" value="Genomic_DNA"/>
</dbReference>
<reference evidence="2 3" key="1">
    <citation type="submission" date="2018-03" db="EMBL/GenBank/DDBJ databases">
        <title>Brevisbacillus phylogenomics.</title>
        <authorList>
            <person name="Dunlap C."/>
        </authorList>
    </citation>
    <scope>NUCLEOTIDE SEQUENCE [LARGE SCALE GENOMIC DNA]</scope>
    <source>
        <strain evidence="2 3">NRRL NRS-1210</strain>
    </source>
</reference>
<evidence type="ECO:0000313" key="3">
    <source>
        <dbReference type="Proteomes" id="UP000240419"/>
    </source>
</evidence>
<dbReference type="AlphaFoldDB" id="A0A2P7UZC2"/>